<accession>A0AAU9SUY4</accession>
<keyword evidence="2" id="KW-1133">Transmembrane helix</keyword>
<keyword evidence="2" id="KW-0812">Transmembrane</keyword>
<dbReference type="AlphaFoldDB" id="A0AAU9SUY4"/>
<dbReference type="EMBL" id="OU466862">
    <property type="protein sequence ID" value="CAH2072603.1"/>
    <property type="molecule type" value="Genomic_DNA"/>
</dbReference>
<organism evidence="3 4">
    <name type="scientific">Thlaspi arvense</name>
    <name type="common">Field penny-cress</name>
    <dbReference type="NCBI Taxonomy" id="13288"/>
    <lineage>
        <taxon>Eukaryota</taxon>
        <taxon>Viridiplantae</taxon>
        <taxon>Streptophyta</taxon>
        <taxon>Embryophyta</taxon>
        <taxon>Tracheophyta</taxon>
        <taxon>Spermatophyta</taxon>
        <taxon>Magnoliopsida</taxon>
        <taxon>eudicotyledons</taxon>
        <taxon>Gunneridae</taxon>
        <taxon>Pentapetalae</taxon>
        <taxon>rosids</taxon>
        <taxon>malvids</taxon>
        <taxon>Brassicales</taxon>
        <taxon>Brassicaceae</taxon>
        <taxon>Thlaspideae</taxon>
        <taxon>Thlaspi</taxon>
    </lineage>
</organism>
<dbReference type="PANTHER" id="PTHR37254">
    <property type="entry name" value="OS01G0100500 PROTEIN"/>
    <property type="match status" value="1"/>
</dbReference>
<evidence type="ECO:0000313" key="4">
    <source>
        <dbReference type="Proteomes" id="UP000836841"/>
    </source>
</evidence>
<evidence type="ECO:0000256" key="2">
    <source>
        <dbReference type="SAM" id="Phobius"/>
    </source>
</evidence>
<proteinExistence type="predicted"/>
<protein>
    <recommendedName>
        <fullName evidence="5">Transmembrane protein</fullName>
    </recommendedName>
</protein>
<reference evidence="3 4" key="1">
    <citation type="submission" date="2022-03" db="EMBL/GenBank/DDBJ databases">
        <authorList>
            <person name="Nunn A."/>
            <person name="Chopra R."/>
            <person name="Nunn A."/>
            <person name="Contreras Garrido A."/>
        </authorList>
    </citation>
    <scope>NUCLEOTIDE SEQUENCE [LARGE SCALE GENOMIC DNA]</scope>
</reference>
<feature type="transmembrane region" description="Helical" evidence="2">
    <location>
        <begin position="389"/>
        <end position="409"/>
    </location>
</feature>
<dbReference type="PANTHER" id="PTHR37254:SF1">
    <property type="entry name" value="OS01G0100500 PROTEIN"/>
    <property type="match status" value="1"/>
</dbReference>
<evidence type="ECO:0008006" key="5">
    <source>
        <dbReference type="Google" id="ProtNLM"/>
    </source>
</evidence>
<sequence>MACPRDSITYNATRCACGIGQLLNRSSGSCEIFGWPSAISTDKDVSYSGMSFAETLFAFDRIRKITQSQAVFLEATLVMLLSWLLFCFFLRFTKLGDGRNVWFNLRWWITRLDVFFSTRHWLDDQKTVKKRKTELGGTLSVASWIVFIGLFAALLYQIITKRTIEVHNVRATNSPDLASFENDLEFNITAVSDMSCSNLRGIGNVVTGNPGFSDFKVASLSSLGNYTCKNTTSGPTVNFKCTRCRLTSDYIYISWHFVDLPGSPAAAVGFQFNFTSKNGADKKHVSFVSGTLRNGSILDERPVTFRGTEGNVLKFNLFPRIYHHLHDLKLIQPLFHEFIPGSVYRETTQLQASFGRSTDGILNTTLFINYLSAYIVEIDHESIFGPVSFLADLGGLYCISIGIFFYILVQCEYRVKKLRNEDTIFRRIRNRRKALAHWDKLRRYVAYTWDCSILVDDAIKTTKVSGICGLVRPSTSPHCSDSEHGPPRTKMLHSIMSNKKPGLNIEKSVIPQPASLEMKSFESVSSLAHGDNFSNKKTISQSSQTHPPSRSDDDIIPPPPSMEFSGGSSGSEVDAIDINKKFQLLYDYNVLLREKLIDTQSLLNALAPKASSSSATEYDA</sequence>
<dbReference type="Proteomes" id="UP000836841">
    <property type="component" value="Chromosome 6"/>
</dbReference>
<evidence type="ECO:0000256" key="1">
    <source>
        <dbReference type="SAM" id="MobiDB-lite"/>
    </source>
</evidence>
<evidence type="ECO:0000313" key="3">
    <source>
        <dbReference type="EMBL" id="CAH2072603.1"/>
    </source>
</evidence>
<gene>
    <name evidence="3" type="ORF">TAV2_LOCUS22240</name>
</gene>
<feature type="region of interest" description="Disordered" evidence="1">
    <location>
        <begin position="532"/>
        <end position="571"/>
    </location>
</feature>
<keyword evidence="2" id="KW-0472">Membrane</keyword>
<feature type="transmembrane region" description="Helical" evidence="2">
    <location>
        <begin position="71"/>
        <end position="93"/>
    </location>
</feature>
<keyword evidence="4" id="KW-1185">Reference proteome</keyword>
<feature type="transmembrane region" description="Helical" evidence="2">
    <location>
        <begin position="134"/>
        <end position="159"/>
    </location>
</feature>
<name>A0AAU9SUY4_THLAR</name>
<feature type="compositionally biased region" description="Polar residues" evidence="1">
    <location>
        <begin position="532"/>
        <end position="546"/>
    </location>
</feature>